<dbReference type="InterPro" id="IPR000845">
    <property type="entry name" value="Nucleoside_phosphorylase_d"/>
</dbReference>
<dbReference type="GO" id="GO:0004850">
    <property type="term" value="F:uridine phosphorylase activity"/>
    <property type="evidence" value="ECO:0007669"/>
    <property type="project" value="InterPro"/>
</dbReference>
<feature type="binding site" evidence="2">
    <location>
        <position position="195"/>
    </location>
    <ligand>
        <name>substrate</name>
    </ligand>
</feature>
<dbReference type="PANTHER" id="PTHR43691">
    <property type="entry name" value="URIDINE PHOSPHORYLASE"/>
    <property type="match status" value="1"/>
</dbReference>
<dbReference type="OrthoDB" id="204058at2759"/>
<feature type="binding site" evidence="2">
    <location>
        <position position="73"/>
    </location>
    <ligand>
        <name>phosphate</name>
        <dbReference type="ChEBI" id="CHEBI:43474"/>
    </ligand>
</feature>
<organism evidence="4 5">
    <name type="scientific">Trichinella pseudospiralis</name>
    <name type="common">Parasitic roundworm</name>
    <dbReference type="NCBI Taxonomy" id="6337"/>
    <lineage>
        <taxon>Eukaryota</taxon>
        <taxon>Metazoa</taxon>
        <taxon>Ecdysozoa</taxon>
        <taxon>Nematoda</taxon>
        <taxon>Enoplea</taxon>
        <taxon>Dorylaimia</taxon>
        <taxon>Trichinellida</taxon>
        <taxon>Trichinellidae</taxon>
        <taxon>Trichinella</taxon>
    </lineage>
</organism>
<dbReference type="Gene3D" id="3.40.50.1580">
    <property type="entry name" value="Nucleoside phosphorylase domain"/>
    <property type="match status" value="1"/>
</dbReference>
<dbReference type="InterPro" id="IPR010059">
    <property type="entry name" value="Uridine_phosphorylase_euk"/>
</dbReference>
<evidence type="ECO:0000256" key="1">
    <source>
        <dbReference type="ARBA" id="ARBA00010456"/>
    </source>
</evidence>
<protein>
    <submittedName>
        <fullName evidence="4">Uridine phosphorylase 1</fullName>
    </submittedName>
</protein>
<dbReference type="GO" id="GO:0009166">
    <property type="term" value="P:nucleotide catabolic process"/>
    <property type="evidence" value="ECO:0007669"/>
    <property type="project" value="InterPro"/>
</dbReference>
<dbReference type="CDD" id="cd17763">
    <property type="entry name" value="UP_hUPP-like"/>
    <property type="match status" value="1"/>
</dbReference>
<feature type="domain" description="Nucleoside phosphorylase" evidence="3">
    <location>
        <begin position="33"/>
        <end position="281"/>
    </location>
</feature>
<evidence type="ECO:0000313" key="5">
    <source>
        <dbReference type="Proteomes" id="UP000054995"/>
    </source>
</evidence>
<dbReference type="PANTHER" id="PTHR43691:SF11">
    <property type="entry name" value="FI09636P-RELATED"/>
    <property type="match status" value="1"/>
</dbReference>
<evidence type="ECO:0000256" key="2">
    <source>
        <dbReference type="PIRSR" id="PIRSR610059-50"/>
    </source>
</evidence>
<dbReference type="Pfam" id="PF01048">
    <property type="entry name" value="PNP_UDP_1"/>
    <property type="match status" value="1"/>
</dbReference>
<dbReference type="InterPro" id="IPR035994">
    <property type="entry name" value="Nucleoside_phosphorylase_sf"/>
</dbReference>
<dbReference type="SUPFAM" id="SSF53167">
    <property type="entry name" value="Purine and uridine phosphorylases"/>
    <property type="match status" value="1"/>
</dbReference>
<evidence type="ECO:0000259" key="3">
    <source>
        <dbReference type="Pfam" id="PF01048"/>
    </source>
</evidence>
<accession>A0A0V1FY86</accession>
<name>A0A0V1FY86_TRIPS</name>
<dbReference type="GO" id="GO:0006218">
    <property type="term" value="P:uridine catabolic process"/>
    <property type="evidence" value="ECO:0007669"/>
    <property type="project" value="TreeGrafter"/>
</dbReference>
<comment type="similarity">
    <text evidence="1">Belongs to the PNP/UDP phosphorylase family.</text>
</comment>
<evidence type="ECO:0000313" key="4">
    <source>
        <dbReference type="EMBL" id="KRY90976.1"/>
    </source>
</evidence>
<sequence length="289" mass="32632">MKVNLYHLGMSSDTHDFPKLFGDVKKNAFSTFKFVCCGGSSKRMEKLANYFTENLPVNYPYGFKPENLCHSDRYVMYKVGPVLCVNHGMGHGSISTMLHEVLKLLRMANCKDTTFFRIGTSGGLGLPGGTVVISESVVDDLLEESFEMHILGKRVRKPTHLDSSLNKELLKIATELNYNAVIGKTLCSNDFYEGQARLDGAFCDYSKEEKLQFLQKAHIKGVKNIEMESSCFSAFCTRANVRAAVICVTLLNRLEQDQIDVVDELEEWEQRPVNVVTQYIAHHFNDAYN</sequence>
<dbReference type="Proteomes" id="UP000054995">
    <property type="component" value="Unassembled WGS sequence"/>
</dbReference>
<keyword evidence="5" id="KW-1185">Reference proteome</keyword>
<gene>
    <name evidence="4" type="primary">Upp1</name>
    <name evidence="4" type="ORF">T4D_3676</name>
</gene>
<feature type="binding site" evidence="2">
    <location>
        <position position="197"/>
    </location>
    <ligand>
        <name>substrate</name>
    </ligand>
</feature>
<dbReference type="GO" id="GO:0005829">
    <property type="term" value="C:cytosol"/>
    <property type="evidence" value="ECO:0007669"/>
    <property type="project" value="TreeGrafter"/>
</dbReference>
<proteinExistence type="inferred from homology"/>
<feature type="binding site" evidence="2">
    <location>
        <begin position="117"/>
        <end position="120"/>
    </location>
    <ligand>
        <name>phosphate</name>
        <dbReference type="ChEBI" id="CHEBI:43474"/>
    </ligand>
</feature>
<dbReference type="AlphaFoldDB" id="A0A0V1FY86"/>
<comment type="caution">
    <text evidence="4">The sequence shown here is derived from an EMBL/GenBank/DDBJ whole genome shotgun (WGS) entry which is preliminary data.</text>
</comment>
<dbReference type="EMBL" id="JYDT01000017">
    <property type="protein sequence ID" value="KRY90976.1"/>
    <property type="molecule type" value="Genomic_DNA"/>
</dbReference>
<reference evidence="4 5" key="1">
    <citation type="submission" date="2015-01" db="EMBL/GenBank/DDBJ databases">
        <title>Evolution of Trichinella species and genotypes.</title>
        <authorList>
            <person name="Korhonen P.K."/>
            <person name="Edoardo P."/>
            <person name="Giuseppe L.R."/>
            <person name="Gasser R.B."/>
        </authorList>
    </citation>
    <scope>NUCLEOTIDE SEQUENCE [LARGE SCALE GENOMIC DNA]</scope>
    <source>
        <strain evidence="4">ISS470</strain>
    </source>
</reference>
<dbReference type="NCBIfam" id="TIGR01719">
    <property type="entry name" value="euk_UDPppase"/>
    <property type="match status" value="1"/>
</dbReference>